<feature type="domain" description="CAAX prenyl protease 2/Lysostaphin resistance protein A-like" evidence="2">
    <location>
        <begin position="128"/>
        <end position="215"/>
    </location>
</feature>
<keyword evidence="1" id="KW-0472">Membrane</keyword>
<dbReference type="InterPro" id="IPR052710">
    <property type="entry name" value="CAAX_protease"/>
</dbReference>
<gene>
    <name evidence="3" type="ORF">P6N53_14695</name>
</gene>
<accession>A0AAW7ZH03</accession>
<evidence type="ECO:0000259" key="2">
    <source>
        <dbReference type="Pfam" id="PF02517"/>
    </source>
</evidence>
<comment type="caution">
    <text evidence="3">The sequence shown here is derived from an EMBL/GenBank/DDBJ whole genome shotgun (WGS) entry which is preliminary data.</text>
</comment>
<dbReference type="Pfam" id="PF02517">
    <property type="entry name" value="Rce1-like"/>
    <property type="match status" value="1"/>
</dbReference>
<reference evidence="3" key="1">
    <citation type="journal article" date="2023" name="J. Hazard. Mater.">
        <title>Anaerobic biodegradation of pyrene and benzo[a]pyrene by a new sulfate-reducing Desulforamulus aquiferis strain DSA.</title>
        <authorList>
            <person name="Zhang Z."/>
            <person name="Sun J."/>
            <person name="Gong X."/>
            <person name="Wang C."/>
            <person name="Wang H."/>
        </authorList>
    </citation>
    <scope>NUCLEOTIDE SEQUENCE</scope>
    <source>
        <strain evidence="3">DSA</strain>
    </source>
</reference>
<protein>
    <submittedName>
        <fullName evidence="3">Type II CAAX endopeptidase family protein</fullName>
    </submittedName>
</protein>
<reference evidence="3" key="2">
    <citation type="submission" date="2023-03" db="EMBL/GenBank/DDBJ databases">
        <authorList>
            <person name="Zhang Z."/>
        </authorList>
    </citation>
    <scope>NUCLEOTIDE SEQUENCE</scope>
    <source>
        <strain evidence="3">DSA</strain>
    </source>
</reference>
<evidence type="ECO:0000313" key="4">
    <source>
        <dbReference type="Proteomes" id="UP001172911"/>
    </source>
</evidence>
<keyword evidence="1" id="KW-1133">Transmembrane helix</keyword>
<dbReference type="EMBL" id="JARPTC010000021">
    <property type="protein sequence ID" value="MDO7788474.1"/>
    <property type="molecule type" value="Genomic_DNA"/>
</dbReference>
<dbReference type="PANTHER" id="PTHR36435">
    <property type="entry name" value="SLR1288 PROTEIN"/>
    <property type="match status" value="1"/>
</dbReference>
<dbReference type="RefSeq" id="WP_304544446.1">
    <property type="nucleotide sequence ID" value="NZ_JARPTC010000021.1"/>
</dbReference>
<feature type="transmembrane region" description="Helical" evidence="1">
    <location>
        <begin position="12"/>
        <end position="35"/>
    </location>
</feature>
<keyword evidence="1" id="KW-0812">Transmembrane</keyword>
<feature type="transmembrane region" description="Helical" evidence="1">
    <location>
        <begin position="160"/>
        <end position="183"/>
    </location>
</feature>
<dbReference type="InterPro" id="IPR003675">
    <property type="entry name" value="Rce1/LyrA-like_dom"/>
</dbReference>
<feature type="transmembrane region" description="Helical" evidence="1">
    <location>
        <begin position="189"/>
        <end position="213"/>
    </location>
</feature>
<dbReference type="Proteomes" id="UP001172911">
    <property type="component" value="Unassembled WGS sequence"/>
</dbReference>
<organism evidence="3 4">
    <name type="scientific">Desulforamulus aquiferis</name>
    <dbReference type="NCBI Taxonomy" id="1397668"/>
    <lineage>
        <taxon>Bacteria</taxon>
        <taxon>Bacillati</taxon>
        <taxon>Bacillota</taxon>
        <taxon>Clostridia</taxon>
        <taxon>Eubacteriales</taxon>
        <taxon>Peptococcaceae</taxon>
        <taxon>Desulforamulus</taxon>
    </lineage>
</organism>
<feature type="transmembrane region" description="Helical" evidence="1">
    <location>
        <begin position="84"/>
        <end position="109"/>
    </location>
</feature>
<evidence type="ECO:0000313" key="3">
    <source>
        <dbReference type="EMBL" id="MDO7788474.1"/>
    </source>
</evidence>
<dbReference type="AlphaFoldDB" id="A0AAW7ZH03"/>
<dbReference type="PANTHER" id="PTHR36435:SF1">
    <property type="entry name" value="CAAX AMINO TERMINAL PROTEASE FAMILY PROTEIN"/>
    <property type="match status" value="1"/>
</dbReference>
<feature type="transmembrane region" description="Helical" evidence="1">
    <location>
        <begin position="129"/>
        <end position="148"/>
    </location>
</feature>
<sequence length="226" mass="24261">MKKDITMKELWGVSEVLWVFFLRIVLVFLVGKLILPYLPGISPRLVEVADRAILLGLTLFFVLRQGSLRQLGFNFDHPGRQIGYGIAAAIPLYLLAEGTQRALVFLFAADTGTNPLVKAAAGAADPAGLLLPIVIGGILVPITEEAYYRGMAFSAFARKWGIALGVAVSSVFFSAAHLSGIWFAQIAVVGAALAIIYHLTGSLLPGIIAHGLVNSARLLMVYWGNL</sequence>
<keyword evidence="4" id="KW-1185">Reference proteome</keyword>
<dbReference type="GO" id="GO:0080120">
    <property type="term" value="P:CAAX-box protein maturation"/>
    <property type="evidence" value="ECO:0007669"/>
    <property type="project" value="UniProtKB-ARBA"/>
</dbReference>
<evidence type="ECO:0000256" key="1">
    <source>
        <dbReference type="SAM" id="Phobius"/>
    </source>
</evidence>
<dbReference type="GO" id="GO:0004175">
    <property type="term" value="F:endopeptidase activity"/>
    <property type="evidence" value="ECO:0007669"/>
    <property type="project" value="UniProtKB-ARBA"/>
</dbReference>
<name>A0AAW7ZH03_9FIRM</name>
<proteinExistence type="predicted"/>